<dbReference type="AlphaFoldDB" id="A0A0E9S1V5"/>
<organism evidence="1">
    <name type="scientific">Anguilla anguilla</name>
    <name type="common">European freshwater eel</name>
    <name type="synonym">Muraena anguilla</name>
    <dbReference type="NCBI Taxonomy" id="7936"/>
    <lineage>
        <taxon>Eukaryota</taxon>
        <taxon>Metazoa</taxon>
        <taxon>Chordata</taxon>
        <taxon>Craniata</taxon>
        <taxon>Vertebrata</taxon>
        <taxon>Euteleostomi</taxon>
        <taxon>Actinopterygii</taxon>
        <taxon>Neopterygii</taxon>
        <taxon>Teleostei</taxon>
        <taxon>Anguilliformes</taxon>
        <taxon>Anguillidae</taxon>
        <taxon>Anguilla</taxon>
    </lineage>
</organism>
<protein>
    <submittedName>
        <fullName evidence="1">Uncharacterized protein</fullName>
    </submittedName>
</protein>
<dbReference type="EMBL" id="GBXM01073183">
    <property type="protein sequence ID" value="JAH35394.1"/>
    <property type="molecule type" value="Transcribed_RNA"/>
</dbReference>
<evidence type="ECO:0000313" key="1">
    <source>
        <dbReference type="EMBL" id="JAH35394.1"/>
    </source>
</evidence>
<proteinExistence type="predicted"/>
<name>A0A0E9S1V5_ANGAN</name>
<reference evidence="1" key="2">
    <citation type="journal article" date="2015" name="Fish Shellfish Immunol.">
        <title>Early steps in the European eel (Anguilla anguilla)-Vibrio vulnificus interaction in the gills: Role of the RtxA13 toxin.</title>
        <authorList>
            <person name="Callol A."/>
            <person name="Pajuelo D."/>
            <person name="Ebbesson L."/>
            <person name="Teles M."/>
            <person name="MacKenzie S."/>
            <person name="Amaro C."/>
        </authorList>
    </citation>
    <scope>NUCLEOTIDE SEQUENCE</scope>
</reference>
<sequence>MYVVFLVFPPHTPLVSGLKDGAVCNHSVQSDSRERILFFISFLFCRPLLFTVPPHLNG</sequence>
<accession>A0A0E9S1V5</accession>
<reference evidence="1" key="1">
    <citation type="submission" date="2014-11" db="EMBL/GenBank/DDBJ databases">
        <authorList>
            <person name="Amaro Gonzalez C."/>
        </authorList>
    </citation>
    <scope>NUCLEOTIDE SEQUENCE</scope>
</reference>